<reference evidence="1 2" key="2">
    <citation type="journal article" date="2016" name="Genome Biol. Evol.">
        <title>Extensive mobilome-driven genome diversification in mouse gut-associated Bacteroides vulgatus mpk.</title>
        <authorList>
            <person name="Lange A."/>
            <person name="Beier S."/>
            <person name="Steimle A."/>
            <person name="Autenrieth I.B."/>
            <person name="Huson D.H."/>
            <person name="Frick J.S."/>
        </authorList>
    </citation>
    <scope>NUCLEOTIDE SEQUENCE [LARGE SCALE GENOMIC DNA]</scope>
    <source>
        <strain evidence="2">mpk</strain>
    </source>
</reference>
<reference evidence="2" key="1">
    <citation type="submission" date="2015-10" db="EMBL/GenBank/DDBJ databases">
        <title>Extensive mobilome-driven genome diversification in gut-associated Bacteroides vulgatus mpk.</title>
        <authorList>
            <person name="Beier S."/>
            <person name="Lange A."/>
            <person name="Huson D.H."/>
            <person name="Frick J.-S."/>
            <person name="Autenrieth I.B."/>
        </authorList>
    </citation>
    <scope>NUCLEOTIDE SEQUENCE [LARGE SCALE GENOMIC DNA]</scope>
    <source>
        <strain evidence="2">mpk</strain>
    </source>
</reference>
<evidence type="ECO:0000313" key="1">
    <source>
        <dbReference type="EMBL" id="ALK82940.1"/>
    </source>
</evidence>
<dbReference type="SUPFAM" id="SSF48371">
    <property type="entry name" value="ARM repeat"/>
    <property type="match status" value="1"/>
</dbReference>
<organism evidence="1 2">
    <name type="scientific">Phocaeicola vulgatus</name>
    <name type="common">Bacteroides vulgatus</name>
    <dbReference type="NCBI Taxonomy" id="821"/>
    <lineage>
        <taxon>Bacteria</taxon>
        <taxon>Pseudomonadati</taxon>
        <taxon>Bacteroidota</taxon>
        <taxon>Bacteroidia</taxon>
        <taxon>Bacteroidales</taxon>
        <taxon>Bacteroidaceae</taxon>
        <taxon>Phocaeicola</taxon>
    </lineage>
</organism>
<name>A0A0P0L4H7_PHOVU</name>
<dbReference type="PATRIC" id="fig|821.40.peg.360"/>
<sequence>MEKKLLPEEIVQIRMDLTNKASAVRRRAAKNIRKYNLVELGEELYLSYLHERKDKRTWETQMEMINALGKIRYTAVLPYLEEIIEKNKRLDAITSSAALAYIRITRQSNNDIKPVLHLMEHGNLSVLVGVADALVYDKMIPAKEEQELLINLFDNMPLDRLYENRGCFDPREAFLAALSQWDKNVTKEYITKYLNDSDRDLRMYAEAALKGKCLKKE</sequence>
<gene>
    <name evidence="1" type="ORF">BvMPK_0301</name>
</gene>
<dbReference type="Gene3D" id="1.25.10.10">
    <property type="entry name" value="Leucine-rich Repeat Variant"/>
    <property type="match status" value="1"/>
</dbReference>
<proteinExistence type="predicted"/>
<protein>
    <recommendedName>
        <fullName evidence="3">HEAT repeat domain-containing protein</fullName>
    </recommendedName>
</protein>
<dbReference type="AlphaFoldDB" id="A0A0P0L4H7"/>
<dbReference type="InterPro" id="IPR016024">
    <property type="entry name" value="ARM-type_fold"/>
</dbReference>
<dbReference type="Proteomes" id="UP000061587">
    <property type="component" value="Chromosome"/>
</dbReference>
<evidence type="ECO:0008006" key="3">
    <source>
        <dbReference type="Google" id="ProtNLM"/>
    </source>
</evidence>
<dbReference type="InterPro" id="IPR011989">
    <property type="entry name" value="ARM-like"/>
</dbReference>
<dbReference type="EMBL" id="CP013020">
    <property type="protein sequence ID" value="ALK82940.1"/>
    <property type="molecule type" value="Genomic_DNA"/>
</dbReference>
<accession>A0A0P0L4H7</accession>
<evidence type="ECO:0000313" key="2">
    <source>
        <dbReference type="Proteomes" id="UP000061587"/>
    </source>
</evidence>